<dbReference type="SUPFAM" id="SSF53955">
    <property type="entry name" value="Lysozyme-like"/>
    <property type="match status" value="1"/>
</dbReference>
<dbReference type="PANTHER" id="PTHR37423">
    <property type="entry name" value="SOLUBLE LYTIC MUREIN TRANSGLYCOSYLASE-RELATED"/>
    <property type="match status" value="1"/>
</dbReference>
<dbReference type="CDD" id="cd16896">
    <property type="entry name" value="LT_Slt70-like"/>
    <property type="match status" value="1"/>
</dbReference>
<reference evidence="4 5" key="1">
    <citation type="submission" date="2020-08" db="EMBL/GenBank/DDBJ databases">
        <title>Genomic Encyclopedia of Type Strains, Phase IV (KMG-IV): sequencing the most valuable type-strain genomes for metagenomic binning, comparative biology and taxonomic classification.</title>
        <authorList>
            <person name="Goeker M."/>
        </authorList>
    </citation>
    <scope>NUCLEOTIDE SEQUENCE [LARGE SCALE GENOMIC DNA]</scope>
    <source>
        <strain evidence="4 5">DSM 29007</strain>
    </source>
</reference>
<keyword evidence="5" id="KW-1185">Reference proteome</keyword>
<evidence type="ECO:0000256" key="1">
    <source>
        <dbReference type="ARBA" id="ARBA00007734"/>
    </source>
</evidence>
<feature type="domain" description="Transglycosylase SLT" evidence="3">
    <location>
        <begin position="89"/>
        <end position="193"/>
    </location>
</feature>
<protein>
    <submittedName>
        <fullName evidence="4">Soluble lytic murein transglycosylase-like protein</fullName>
    </submittedName>
</protein>
<keyword evidence="2" id="KW-0732">Signal</keyword>
<dbReference type="PANTHER" id="PTHR37423:SF2">
    <property type="entry name" value="MEMBRANE-BOUND LYTIC MUREIN TRANSGLYCOSYLASE C"/>
    <property type="match status" value="1"/>
</dbReference>
<dbReference type="Proteomes" id="UP000582837">
    <property type="component" value="Unassembled WGS sequence"/>
</dbReference>
<evidence type="ECO:0000259" key="3">
    <source>
        <dbReference type="Pfam" id="PF01464"/>
    </source>
</evidence>
<comment type="similarity">
    <text evidence="1">Belongs to the transglycosylase Slt family.</text>
</comment>
<comment type="caution">
    <text evidence="4">The sequence shown here is derived from an EMBL/GenBank/DDBJ whole genome shotgun (WGS) entry which is preliminary data.</text>
</comment>
<sequence length="223" mass="24878">MSSTATRTPARAGRRTPVLLALVALCAWTPVLCAQQAAPAPAAPANETAGQQFWRWLRDEAHRFTELGRGGMFTSPMRYGISPQLARTIHRAAETEGLDPELGFRLVRAESGFNPRARSHAGALGLTQLMPSTARWLDRRMTSREAIMEPEPNLRAGFGYLRRLIDKYQNLNLALLAYNRGEGAVDRDLRRGRDPENGYTRYVLGIGVERYRGDGRRTAGNRE</sequence>
<dbReference type="Pfam" id="PF01464">
    <property type="entry name" value="SLT"/>
    <property type="match status" value="1"/>
</dbReference>
<dbReference type="Gene3D" id="1.10.530.10">
    <property type="match status" value="1"/>
</dbReference>
<dbReference type="RefSeq" id="WP_170034292.1">
    <property type="nucleotide sequence ID" value="NZ_JABDTL010000001.1"/>
</dbReference>
<organism evidence="4 5">
    <name type="scientific">Longimicrobium terrae</name>
    <dbReference type="NCBI Taxonomy" id="1639882"/>
    <lineage>
        <taxon>Bacteria</taxon>
        <taxon>Pseudomonadati</taxon>
        <taxon>Gemmatimonadota</taxon>
        <taxon>Longimicrobiia</taxon>
        <taxon>Longimicrobiales</taxon>
        <taxon>Longimicrobiaceae</taxon>
        <taxon>Longimicrobium</taxon>
    </lineage>
</organism>
<evidence type="ECO:0000256" key="2">
    <source>
        <dbReference type="SAM" id="SignalP"/>
    </source>
</evidence>
<gene>
    <name evidence="4" type="ORF">HNQ61_002100</name>
</gene>
<dbReference type="EMBL" id="JACHIA010000005">
    <property type="protein sequence ID" value="MBB6070479.1"/>
    <property type="molecule type" value="Genomic_DNA"/>
</dbReference>
<feature type="chain" id="PRO_5032516222" evidence="2">
    <location>
        <begin position="35"/>
        <end position="223"/>
    </location>
</feature>
<feature type="signal peptide" evidence="2">
    <location>
        <begin position="1"/>
        <end position="34"/>
    </location>
</feature>
<evidence type="ECO:0000313" key="4">
    <source>
        <dbReference type="EMBL" id="MBB6070479.1"/>
    </source>
</evidence>
<name>A0A841GXK4_9BACT</name>
<dbReference type="InterPro" id="IPR023346">
    <property type="entry name" value="Lysozyme-like_dom_sf"/>
</dbReference>
<dbReference type="InterPro" id="IPR008258">
    <property type="entry name" value="Transglycosylase_SLT_dom_1"/>
</dbReference>
<accession>A0A841GXK4</accession>
<dbReference type="AlphaFoldDB" id="A0A841GXK4"/>
<proteinExistence type="inferred from homology"/>
<evidence type="ECO:0000313" key="5">
    <source>
        <dbReference type="Proteomes" id="UP000582837"/>
    </source>
</evidence>